<evidence type="ECO:0000313" key="2">
    <source>
        <dbReference type="EMBL" id="BBY57947.1"/>
    </source>
</evidence>
<keyword evidence="1" id="KW-0812">Transmembrane</keyword>
<keyword evidence="1" id="KW-0472">Membrane</keyword>
<dbReference type="KEGG" id="msar:MSAR_10830"/>
<keyword evidence="3" id="KW-1185">Reference proteome</keyword>
<gene>
    <name evidence="2" type="ORF">MSAR_10830</name>
</gene>
<organism evidence="2 3">
    <name type="scientific">Mycolicibacterium sarraceniae</name>
    <dbReference type="NCBI Taxonomy" id="1534348"/>
    <lineage>
        <taxon>Bacteria</taxon>
        <taxon>Bacillati</taxon>
        <taxon>Actinomycetota</taxon>
        <taxon>Actinomycetes</taxon>
        <taxon>Mycobacteriales</taxon>
        <taxon>Mycobacteriaceae</taxon>
        <taxon>Mycolicibacterium</taxon>
    </lineage>
</organism>
<protein>
    <submittedName>
        <fullName evidence="2">Uncharacterized protein</fullName>
    </submittedName>
</protein>
<reference evidence="2 3" key="1">
    <citation type="journal article" date="2019" name="Emerg. Microbes Infect.">
        <title>Comprehensive subspecies identification of 175 nontuberculous mycobacteria species based on 7547 genomic profiles.</title>
        <authorList>
            <person name="Matsumoto Y."/>
            <person name="Kinjo T."/>
            <person name="Motooka D."/>
            <person name="Nabeya D."/>
            <person name="Jung N."/>
            <person name="Uechi K."/>
            <person name="Horii T."/>
            <person name="Iida T."/>
            <person name="Fujita J."/>
            <person name="Nakamura S."/>
        </authorList>
    </citation>
    <scope>NUCLEOTIDE SEQUENCE [LARGE SCALE GENOMIC DNA]</scope>
    <source>
        <strain evidence="2 3">JCM 30395</strain>
    </source>
</reference>
<proteinExistence type="predicted"/>
<evidence type="ECO:0000256" key="1">
    <source>
        <dbReference type="SAM" id="Phobius"/>
    </source>
</evidence>
<dbReference type="Proteomes" id="UP000466445">
    <property type="component" value="Chromosome"/>
</dbReference>
<evidence type="ECO:0000313" key="3">
    <source>
        <dbReference type="Proteomes" id="UP000466445"/>
    </source>
</evidence>
<name>A0A7I7SLR9_9MYCO</name>
<feature type="transmembrane region" description="Helical" evidence="1">
    <location>
        <begin position="84"/>
        <end position="105"/>
    </location>
</feature>
<dbReference type="EMBL" id="AP022595">
    <property type="protein sequence ID" value="BBY57947.1"/>
    <property type="molecule type" value="Genomic_DNA"/>
</dbReference>
<sequence>MLIVLSGVGSPVAGLVKAWMSWAPVTGLTSADPTRIMVVASVILLQVATATAVVAAKSTIRFPEINAQKAWENGGIGIDDVTEYFLVGSFASWIVALGGLALTMAG</sequence>
<keyword evidence="1" id="KW-1133">Transmembrane helix</keyword>
<dbReference type="AlphaFoldDB" id="A0A7I7SLR9"/>
<feature type="transmembrane region" description="Helical" evidence="1">
    <location>
        <begin position="34"/>
        <end position="56"/>
    </location>
</feature>
<accession>A0A7I7SLR9</accession>